<reference evidence="2 3" key="1">
    <citation type="journal article" date="2018" name="Genome Biol. Evol.">
        <title>Multiple Roots of Fruiting Body Formation in Amoebozoa.</title>
        <authorList>
            <person name="Hillmann F."/>
            <person name="Forbes G."/>
            <person name="Novohradska S."/>
            <person name="Ferling I."/>
            <person name="Riege K."/>
            <person name="Groth M."/>
            <person name="Westermann M."/>
            <person name="Marz M."/>
            <person name="Spaller T."/>
            <person name="Winckler T."/>
            <person name="Schaap P."/>
            <person name="Glockner G."/>
        </authorList>
    </citation>
    <scope>NUCLEOTIDE SEQUENCE [LARGE SCALE GENOMIC DNA]</scope>
    <source>
        <strain evidence="2 3">Jena</strain>
    </source>
</reference>
<dbReference type="STRING" id="1890364.A0A2P6NRM0"/>
<gene>
    <name evidence="2" type="ORF">PROFUN_05092</name>
</gene>
<dbReference type="SMART" id="SM00584">
    <property type="entry name" value="TLDc"/>
    <property type="match status" value="1"/>
</dbReference>
<dbReference type="OrthoDB" id="5983325at2759"/>
<sequence length="194" mass="22650">MDVTYISQDVPDVKMVDASTPDKTRHQTKRSGREADEKTFFKRIRTRMDSEILSEHHVRLVTSWLEEKKMGELLYRASTHGFRSSDFHRHCDERGPTLIIIHTTNDSLFGEVRPRFTITLTLRGVAPQKYPQGKSFIQGSSCYGPFFQSEVPNLKICDTCNEERSYVRFKHEYGSFLGSFHFVVRDMEVYHIHP</sequence>
<name>A0A2P6NRM0_9EUKA</name>
<dbReference type="Pfam" id="PF07534">
    <property type="entry name" value="TLD"/>
    <property type="match status" value="1"/>
</dbReference>
<dbReference type="EMBL" id="MDYQ01000028">
    <property type="protein sequence ID" value="PRP86613.1"/>
    <property type="molecule type" value="Genomic_DNA"/>
</dbReference>
<evidence type="ECO:0000313" key="3">
    <source>
        <dbReference type="Proteomes" id="UP000241769"/>
    </source>
</evidence>
<dbReference type="InterPro" id="IPR006571">
    <property type="entry name" value="TLDc_dom"/>
</dbReference>
<protein>
    <recommendedName>
        <fullName evidence="1">TLDc domain-containing protein</fullName>
    </recommendedName>
</protein>
<dbReference type="InParanoid" id="A0A2P6NRM0"/>
<evidence type="ECO:0000259" key="1">
    <source>
        <dbReference type="SMART" id="SM00584"/>
    </source>
</evidence>
<dbReference type="AlphaFoldDB" id="A0A2P6NRM0"/>
<keyword evidence="3" id="KW-1185">Reference proteome</keyword>
<accession>A0A2P6NRM0</accession>
<feature type="domain" description="TLDc" evidence="1">
    <location>
        <begin position="50"/>
        <end position="193"/>
    </location>
</feature>
<organism evidence="2 3">
    <name type="scientific">Planoprotostelium fungivorum</name>
    <dbReference type="NCBI Taxonomy" id="1890364"/>
    <lineage>
        <taxon>Eukaryota</taxon>
        <taxon>Amoebozoa</taxon>
        <taxon>Evosea</taxon>
        <taxon>Variosea</taxon>
        <taxon>Cavosteliida</taxon>
        <taxon>Cavosteliaceae</taxon>
        <taxon>Planoprotostelium</taxon>
    </lineage>
</organism>
<proteinExistence type="predicted"/>
<dbReference type="Proteomes" id="UP000241769">
    <property type="component" value="Unassembled WGS sequence"/>
</dbReference>
<comment type="caution">
    <text evidence="2">The sequence shown here is derived from an EMBL/GenBank/DDBJ whole genome shotgun (WGS) entry which is preliminary data.</text>
</comment>
<evidence type="ECO:0000313" key="2">
    <source>
        <dbReference type="EMBL" id="PRP86613.1"/>
    </source>
</evidence>